<dbReference type="GO" id="GO:0032977">
    <property type="term" value="F:membrane insertase activity"/>
    <property type="evidence" value="ECO:0007669"/>
    <property type="project" value="InterPro"/>
</dbReference>
<evidence type="ECO:0000256" key="6">
    <source>
        <dbReference type="SAM" id="Phobius"/>
    </source>
</evidence>
<evidence type="ECO:0000259" key="7">
    <source>
        <dbReference type="Pfam" id="PF02096"/>
    </source>
</evidence>
<dbReference type="GO" id="GO:0005743">
    <property type="term" value="C:mitochondrial inner membrane"/>
    <property type="evidence" value="ECO:0007669"/>
    <property type="project" value="TreeGrafter"/>
</dbReference>
<evidence type="ECO:0000313" key="8">
    <source>
        <dbReference type="EMBL" id="JAI53507.1"/>
    </source>
</evidence>
<organism evidence="8">
    <name type="scientific">Rhodnius neglectus</name>
    <dbReference type="NCBI Taxonomy" id="72488"/>
    <lineage>
        <taxon>Eukaryota</taxon>
        <taxon>Metazoa</taxon>
        <taxon>Ecdysozoa</taxon>
        <taxon>Arthropoda</taxon>
        <taxon>Hexapoda</taxon>
        <taxon>Insecta</taxon>
        <taxon>Pterygota</taxon>
        <taxon>Neoptera</taxon>
        <taxon>Paraneoptera</taxon>
        <taxon>Hemiptera</taxon>
        <taxon>Heteroptera</taxon>
        <taxon>Panheteroptera</taxon>
        <taxon>Cimicomorpha</taxon>
        <taxon>Reduviidae</taxon>
        <taxon>Triatominae</taxon>
        <taxon>Rhodnius</taxon>
    </lineage>
</organism>
<dbReference type="InterPro" id="IPR028055">
    <property type="entry name" value="YidC/Oxa/ALB_C"/>
</dbReference>
<dbReference type="InterPro" id="IPR001708">
    <property type="entry name" value="YidC/ALB3/OXA1/COX18"/>
</dbReference>
<protein>
    <submittedName>
        <fullName evidence="8">Putative inner membrane protein translocase involved in respiratory chain assembly</fullName>
    </submittedName>
</protein>
<feature type="transmembrane region" description="Helical" evidence="6">
    <location>
        <begin position="171"/>
        <end position="190"/>
    </location>
</feature>
<dbReference type="Pfam" id="PF02096">
    <property type="entry name" value="60KD_IMP"/>
    <property type="match status" value="1"/>
</dbReference>
<evidence type="ECO:0000256" key="4">
    <source>
        <dbReference type="ARBA" id="ARBA00023136"/>
    </source>
</evidence>
<evidence type="ECO:0000256" key="5">
    <source>
        <dbReference type="RuleBase" id="RU003945"/>
    </source>
</evidence>
<comment type="subcellular location">
    <subcellularLocation>
        <location evidence="1 5">Membrane</location>
        <topology evidence="1 5">Multi-pass membrane protein</topology>
    </subcellularLocation>
</comment>
<keyword evidence="3 6" id="KW-1133">Transmembrane helix</keyword>
<dbReference type="GO" id="GO:0032979">
    <property type="term" value="P:protein insertion into mitochondrial inner membrane from matrix"/>
    <property type="evidence" value="ECO:0007669"/>
    <property type="project" value="TreeGrafter"/>
</dbReference>
<keyword evidence="4 6" id="KW-0472">Membrane</keyword>
<proteinExistence type="evidence at transcript level"/>
<feature type="non-terminal residue" evidence="8">
    <location>
        <position position="294"/>
    </location>
</feature>
<dbReference type="CDD" id="cd20069">
    <property type="entry name" value="5TM_Oxa1-like"/>
    <property type="match status" value="1"/>
</dbReference>
<feature type="transmembrane region" description="Helical" evidence="6">
    <location>
        <begin position="202"/>
        <end position="221"/>
    </location>
</feature>
<evidence type="ECO:0000256" key="1">
    <source>
        <dbReference type="ARBA" id="ARBA00004141"/>
    </source>
</evidence>
<dbReference type="EMBL" id="GDKW01003088">
    <property type="protein sequence ID" value="JAI53507.1"/>
    <property type="molecule type" value="mRNA"/>
</dbReference>
<accession>A0A0P4VP48</accession>
<dbReference type="PANTHER" id="PTHR12428:SF65">
    <property type="entry name" value="CYTOCHROME C OXIDASE ASSEMBLY PROTEIN COX18, MITOCHONDRIAL"/>
    <property type="match status" value="1"/>
</dbReference>
<reference evidence="8" key="1">
    <citation type="journal article" date="2016" name="PLoS Negl. Trop. Dis.">
        <title>A Deep Insight into the Sialome of Rhodnius neglectus, a Vector of Chagas Disease.</title>
        <authorList>
            <person name="Santiago P.B."/>
            <person name="Assumpcao T.C."/>
            <person name="Araujo C.N."/>
            <person name="Bastos I.M."/>
            <person name="Neves D."/>
            <person name="Silva I.G."/>
            <person name="Charneau S."/>
            <person name="Queiroz R.M."/>
            <person name="Raiol T."/>
            <person name="Oliveira J.V."/>
            <person name="Sousa M.V."/>
            <person name="Calvo E."/>
            <person name="Ribeiro J.M."/>
            <person name="Santana J.M."/>
        </authorList>
    </citation>
    <scope>NUCLEOTIDE SEQUENCE</scope>
    <source>
        <tissue evidence="8">Salivary glands</tissue>
    </source>
</reference>
<name>A0A0P4VP48_9HEMI</name>
<dbReference type="PANTHER" id="PTHR12428">
    <property type="entry name" value="OXA1"/>
    <property type="match status" value="1"/>
</dbReference>
<dbReference type="AlphaFoldDB" id="A0A0P4VP48"/>
<feature type="domain" description="Membrane insertase YidC/Oxa/ALB C-terminal" evidence="7">
    <location>
        <begin position="25"/>
        <end position="244"/>
    </location>
</feature>
<feature type="non-terminal residue" evidence="8">
    <location>
        <position position="1"/>
    </location>
</feature>
<evidence type="ECO:0000256" key="2">
    <source>
        <dbReference type="ARBA" id="ARBA00022692"/>
    </source>
</evidence>
<keyword evidence="2 5" id="KW-0812">Transmembrane</keyword>
<evidence type="ECO:0000256" key="3">
    <source>
        <dbReference type="ARBA" id="ARBA00022989"/>
    </source>
</evidence>
<comment type="similarity">
    <text evidence="5">Belongs to the OXA1/ALB3/YidC family.</text>
</comment>
<sequence>VAESTPVEYTKDFLVSVHDFTGLPWWGTIICTTIVLRSAVTLPLAVYQAYIISKVENLALIEMPEVASEVKKEVASLALINKWDDRRTRIVYKRMLKRRWDNLVVRDNCHPLKGTITLWFQLPMWVFLTAALRNIAYLNPIADAAAQVQYLQMCVGGFLWIPNLTLPDHTWFLPAVLGISNLTIIELQALRRVRQGHNFQRYVTNFFRCLSLALIPISATVPSAVCLYWTTSSVIGLGQNLFLMSNRVRHFFHIPDTPSTLDNPYLQLMVDIKERGKLFSTFFNSREKSDEKKS</sequence>
<dbReference type="GO" id="GO:0033617">
    <property type="term" value="P:mitochondrial respiratory chain complex IV assembly"/>
    <property type="evidence" value="ECO:0007669"/>
    <property type="project" value="TreeGrafter"/>
</dbReference>
<feature type="transmembrane region" description="Helical" evidence="6">
    <location>
        <begin position="118"/>
        <end position="136"/>
    </location>
</feature>